<dbReference type="GO" id="GO:0016616">
    <property type="term" value="F:oxidoreductase activity, acting on the CH-OH group of donors, NAD or NADP as acceptor"/>
    <property type="evidence" value="ECO:0007669"/>
    <property type="project" value="InterPro"/>
</dbReference>
<comment type="cofactor">
    <cofactor evidence="1 5">
        <name>Zn(2+)</name>
        <dbReference type="ChEBI" id="CHEBI:29105"/>
    </cofactor>
</comment>
<feature type="domain" description="Alcohol dehydrogenase-like C-terminal" evidence="6">
    <location>
        <begin position="171"/>
        <end position="303"/>
    </location>
</feature>
<dbReference type="Gene3D" id="3.90.180.10">
    <property type="entry name" value="Medium-chain alcohol dehydrogenases, catalytic domain"/>
    <property type="match status" value="1"/>
</dbReference>
<dbReference type="PANTHER" id="PTHR42683">
    <property type="entry name" value="ALDEHYDE REDUCTASE"/>
    <property type="match status" value="1"/>
</dbReference>
<dbReference type="Pfam" id="PF08240">
    <property type="entry name" value="ADH_N"/>
    <property type="match status" value="1"/>
</dbReference>
<evidence type="ECO:0000259" key="7">
    <source>
        <dbReference type="Pfam" id="PF08240"/>
    </source>
</evidence>
<comment type="caution">
    <text evidence="8">The sequence shown here is derived from an EMBL/GenBank/DDBJ whole genome shotgun (WGS) entry which is preliminary data.</text>
</comment>
<keyword evidence="4" id="KW-0560">Oxidoreductase</keyword>
<dbReference type="EMBL" id="JAPZBR010000003">
    <property type="protein sequence ID" value="KAJ5357913.1"/>
    <property type="molecule type" value="Genomic_DNA"/>
</dbReference>
<dbReference type="InterPro" id="IPR011032">
    <property type="entry name" value="GroES-like_sf"/>
</dbReference>
<dbReference type="InterPro" id="IPR002328">
    <property type="entry name" value="ADH_Zn_CS"/>
</dbReference>
<evidence type="ECO:0000313" key="8">
    <source>
        <dbReference type="EMBL" id="KAJ5357913.1"/>
    </source>
</evidence>
<evidence type="ECO:0000256" key="2">
    <source>
        <dbReference type="ARBA" id="ARBA00022723"/>
    </source>
</evidence>
<keyword evidence="3 5" id="KW-0862">Zinc</keyword>
<keyword evidence="9" id="KW-1185">Reference proteome</keyword>
<sequence length="345" mass="36880">MDHSLHVFRGSDTGKTTEDIVKRSLGSNDVLLEMTHASVCGTDELYLHSSQVLGHEGVGVVRGKGPDVTSVNIGDRVGVGYIQNVCRACKNCILGWDQYCPQRQRYGADSPEQGCLGLQTIWNTNGLVSIPEKYGSAHAAALMCGGATAWTVLTRYHIQAGQRVGIIGVGGMGHLAVKLSAALGYHTVVFSRSNSKRDDCMAFGAQEFHVLSNDSGAHGSSAGTKEDGAEPPKPVDHLLLCSSASEDYAFLMRLVTTHGTIYPLTVSLESVPVPLLSMIDNGICIQGSLTASFEGISKLLEFCNTQSIYPVIQTQSMDQIGVENAFHALEEGCVRYKTVLEAEAA</sequence>
<evidence type="ECO:0000313" key="9">
    <source>
        <dbReference type="Proteomes" id="UP001148299"/>
    </source>
</evidence>
<keyword evidence="2 5" id="KW-0479">Metal-binding</keyword>
<evidence type="ECO:0000256" key="4">
    <source>
        <dbReference type="ARBA" id="ARBA00023002"/>
    </source>
</evidence>
<dbReference type="PROSITE" id="PS00059">
    <property type="entry name" value="ADH_ZINC"/>
    <property type="match status" value="1"/>
</dbReference>
<protein>
    <submittedName>
        <fullName evidence="8">Alcohol dehydrogenase</fullName>
    </submittedName>
</protein>
<evidence type="ECO:0000256" key="3">
    <source>
        <dbReference type="ARBA" id="ARBA00022833"/>
    </source>
</evidence>
<name>A0A9W9RI19_PENBR</name>
<dbReference type="Pfam" id="PF00107">
    <property type="entry name" value="ADH_zinc_N"/>
    <property type="match status" value="1"/>
</dbReference>
<evidence type="ECO:0000256" key="5">
    <source>
        <dbReference type="RuleBase" id="RU361277"/>
    </source>
</evidence>
<dbReference type="InterPro" id="IPR013149">
    <property type="entry name" value="ADH-like_C"/>
</dbReference>
<reference evidence="8" key="2">
    <citation type="journal article" date="2023" name="IMA Fungus">
        <title>Comparative genomic study of the Penicillium genus elucidates a diverse pangenome and 15 lateral gene transfer events.</title>
        <authorList>
            <person name="Petersen C."/>
            <person name="Sorensen T."/>
            <person name="Nielsen M.R."/>
            <person name="Sondergaard T.E."/>
            <person name="Sorensen J.L."/>
            <person name="Fitzpatrick D.A."/>
            <person name="Frisvad J.C."/>
            <person name="Nielsen K.L."/>
        </authorList>
    </citation>
    <scope>NUCLEOTIDE SEQUENCE</scope>
    <source>
        <strain evidence="8">IBT 35675</strain>
    </source>
</reference>
<evidence type="ECO:0000259" key="6">
    <source>
        <dbReference type="Pfam" id="PF00107"/>
    </source>
</evidence>
<proteinExistence type="inferred from homology"/>
<gene>
    <name evidence="8" type="ORF">N7541_005071</name>
</gene>
<dbReference type="InterPro" id="IPR047109">
    <property type="entry name" value="CAD-like"/>
</dbReference>
<dbReference type="FunFam" id="3.40.50.720:FF:000022">
    <property type="entry name" value="Cinnamyl alcohol dehydrogenase"/>
    <property type="match status" value="1"/>
</dbReference>
<accession>A0A9W9RI19</accession>
<feature type="domain" description="Alcohol dehydrogenase-like N-terminal" evidence="7">
    <location>
        <begin position="27"/>
        <end position="131"/>
    </location>
</feature>
<reference evidence="8" key="1">
    <citation type="submission" date="2022-12" db="EMBL/GenBank/DDBJ databases">
        <authorList>
            <person name="Petersen C."/>
        </authorList>
    </citation>
    <scope>NUCLEOTIDE SEQUENCE</scope>
    <source>
        <strain evidence="8">IBT 35675</strain>
    </source>
</reference>
<dbReference type="InterPro" id="IPR036291">
    <property type="entry name" value="NAD(P)-bd_dom_sf"/>
</dbReference>
<dbReference type="SUPFAM" id="SSF51735">
    <property type="entry name" value="NAD(P)-binding Rossmann-fold domains"/>
    <property type="match status" value="1"/>
</dbReference>
<dbReference type="InterPro" id="IPR013154">
    <property type="entry name" value="ADH-like_N"/>
</dbReference>
<organism evidence="8 9">
    <name type="scientific">Penicillium brevicompactum</name>
    <dbReference type="NCBI Taxonomy" id="5074"/>
    <lineage>
        <taxon>Eukaryota</taxon>
        <taxon>Fungi</taxon>
        <taxon>Dikarya</taxon>
        <taxon>Ascomycota</taxon>
        <taxon>Pezizomycotina</taxon>
        <taxon>Eurotiomycetes</taxon>
        <taxon>Eurotiomycetidae</taxon>
        <taxon>Eurotiales</taxon>
        <taxon>Aspergillaceae</taxon>
        <taxon>Penicillium</taxon>
    </lineage>
</organism>
<dbReference type="GO" id="GO:0008270">
    <property type="term" value="F:zinc ion binding"/>
    <property type="evidence" value="ECO:0007669"/>
    <property type="project" value="InterPro"/>
</dbReference>
<evidence type="ECO:0000256" key="1">
    <source>
        <dbReference type="ARBA" id="ARBA00001947"/>
    </source>
</evidence>
<dbReference type="Gene3D" id="3.40.50.720">
    <property type="entry name" value="NAD(P)-binding Rossmann-like Domain"/>
    <property type="match status" value="1"/>
</dbReference>
<comment type="similarity">
    <text evidence="5">Belongs to the zinc-containing alcohol dehydrogenase family.</text>
</comment>
<dbReference type="Proteomes" id="UP001148299">
    <property type="component" value="Unassembled WGS sequence"/>
</dbReference>
<dbReference type="SUPFAM" id="SSF50129">
    <property type="entry name" value="GroES-like"/>
    <property type="match status" value="1"/>
</dbReference>
<dbReference type="AlphaFoldDB" id="A0A9W9RI19"/>